<keyword evidence="1" id="KW-0436">Ligase</keyword>
<dbReference type="GO" id="GO:0016874">
    <property type="term" value="F:ligase activity"/>
    <property type="evidence" value="ECO:0007669"/>
    <property type="project" value="UniProtKB-KW"/>
</dbReference>
<reference evidence="1" key="1">
    <citation type="journal article" date="2017" name="Science">
        <title>Giant viruses with an expanded complement of translation system components.</title>
        <authorList>
            <person name="Schulz F."/>
            <person name="Yutin N."/>
            <person name="Ivanova N.N."/>
            <person name="Ortega D.R."/>
            <person name="Lee T.K."/>
            <person name="Vierheilig J."/>
            <person name="Daims H."/>
            <person name="Horn M."/>
            <person name="Wagner M."/>
            <person name="Jensen G.J."/>
            <person name="Kyrpides N.C."/>
            <person name="Koonin E.V."/>
            <person name="Woyke T."/>
        </authorList>
    </citation>
    <scope>NUCLEOTIDE SEQUENCE</scope>
    <source>
        <strain evidence="1">KNV1</strain>
    </source>
</reference>
<dbReference type="EMBL" id="KY684108">
    <property type="protein sequence ID" value="ARF11272.1"/>
    <property type="molecule type" value="Genomic_DNA"/>
</dbReference>
<evidence type="ECO:0000313" key="1">
    <source>
        <dbReference type="EMBL" id="ARF11272.1"/>
    </source>
</evidence>
<organism evidence="1">
    <name type="scientific">Klosneuvirus KNV1</name>
    <dbReference type="NCBI Taxonomy" id="1977640"/>
    <lineage>
        <taxon>Viruses</taxon>
        <taxon>Varidnaviria</taxon>
        <taxon>Bamfordvirae</taxon>
        <taxon>Nucleocytoviricota</taxon>
        <taxon>Megaviricetes</taxon>
        <taxon>Imitervirales</taxon>
        <taxon>Mimiviridae</taxon>
        <taxon>Klosneuvirinae</taxon>
        <taxon>Klosneuvirus</taxon>
    </lineage>
</organism>
<protein>
    <submittedName>
        <fullName evidence="1">RNA ligase</fullName>
    </submittedName>
</protein>
<proteinExistence type="predicted"/>
<sequence>MTTSTTYENMPINLLIANLTSSKQSPISFEDLQTELNKKDDNNNPKYYLSIKEDDNVCMIFNNSVPDNTTRDQNIVDLETSCKSIILDKNTLKPIVSQYNKILYNSEAITFLKDKQWSNICIQKCYEGTLIIVFNHNNTWYVTTRRCLNAKDSTWIHNNSYYDMFIEAMENKFTFDDLNKDYCYHFILVHYKNRNIVNYGYLGHDYKELFHVSTTEKYTLKEIDFKINDNVKLIQEESFSSLDDVSIELKNKDEHDKKNHKVTFEGYILKYYTGTVHQSPFITLKLQTEIYETIMKLKPNNSNLFQCYLELYQKDKLNEFLPYFTKYGIDVIKRIHGSMQTVSKEILDLYHMTRGKKNEEIYNNLTNQYKKCLYEIHGFYVKNRSHDFVNGVDVAQEKMEGNIRSINVFDIYKYLKNLPFNELRQIYHDRTKLSDDSKNSFINKNCINTMSQTTLMFKNNKK</sequence>
<accession>A0A1V0SHT1</accession>
<gene>
    <name evidence="1" type="ORF">Klosneuvirus_1_129</name>
</gene>
<name>A0A1V0SHT1_9VIRU</name>